<name>A0A2G9RED9_AQUCT</name>
<proteinExistence type="predicted"/>
<dbReference type="EMBL" id="KV948309">
    <property type="protein sequence ID" value="PIO26272.1"/>
    <property type="molecule type" value="Genomic_DNA"/>
</dbReference>
<feature type="transmembrane region" description="Helical" evidence="1">
    <location>
        <begin position="43"/>
        <end position="64"/>
    </location>
</feature>
<accession>A0A2G9RED9</accession>
<dbReference type="OrthoDB" id="10418694at2759"/>
<organism evidence="2 3">
    <name type="scientific">Aquarana catesbeiana</name>
    <name type="common">American bullfrog</name>
    <name type="synonym">Rana catesbeiana</name>
    <dbReference type="NCBI Taxonomy" id="8400"/>
    <lineage>
        <taxon>Eukaryota</taxon>
        <taxon>Metazoa</taxon>
        <taxon>Chordata</taxon>
        <taxon>Craniata</taxon>
        <taxon>Vertebrata</taxon>
        <taxon>Euteleostomi</taxon>
        <taxon>Amphibia</taxon>
        <taxon>Batrachia</taxon>
        <taxon>Anura</taxon>
        <taxon>Neobatrachia</taxon>
        <taxon>Ranoidea</taxon>
        <taxon>Ranidae</taxon>
        <taxon>Aquarana</taxon>
    </lineage>
</organism>
<keyword evidence="1" id="KW-0472">Membrane</keyword>
<evidence type="ECO:0000313" key="2">
    <source>
        <dbReference type="EMBL" id="PIO26272.1"/>
    </source>
</evidence>
<protein>
    <recommendedName>
        <fullName evidence="4">C-type lectin domain-containing protein</fullName>
    </recommendedName>
</protein>
<evidence type="ECO:0008006" key="4">
    <source>
        <dbReference type="Google" id="ProtNLM"/>
    </source>
</evidence>
<keyword evidence="1" id="KW-0812">Transmembrane</keyword>
<evidence type="ECO:0000313" key="3">
    <source>
        <dbReference type="Proteomes" id="UP000228934"/>
    </source>
</evidence>
<dbReference type="AlphaFoldDB" id="A0A2G9RED9"/>
<keyword evidence="3" id="KW-1185">Reference proteome</keyword>
<dbReference type="Proteomes" id="UP000228934">
    <property type="component" value="Unassembled WGS sequence"/>
</dbReference>
<keyword evidence="1" id="KW-1133">Transmembrane helix</keyword>
<sequence>MLQNGNSGQNGKKEQPRGMDYKKRTNLLRKIFCYQHFRKNKKICLSVTVVVVVLVVIVVVPIIVTSYKKDKGGAAADGEEELDSKVLRSEFPGIGMTSVPTTTSYGDGDHSGCALVFINEESKVFNDSKVYCETHNRRLLQEKDLKTVGHCIPKGEDFWAKKGNDDRVTGLVSAPSCGSLQAA</sequence>
<reference evidence="3" key="1">
    <citation type="journal article" date="2017" name="Nat. Commun.">
        <title>The North American bullfrog draft genome provides insight into hormonal regulation of long noncoding RNA.</title>
        <authorList>
            <person name="Hammond S.A."/>
            <person name="Warren R.L."/>
            <person name="Vandervalk B.P."/>
            <person name="Kucuk E."/>
            <person name="Khan H."/>
            <person name="Gibb E.A."/>
            <person name="Pandoh P."/>
            <person name="Kirk H."/>
            <person name="Zhao Y."/>
            <person name="Jones M."/>
            <person name="Mungall A.J."/>
            <person name="Coope R."/>
            <person name="Pleasance S."/>
            <person name="Moore R.A."/>
            <person name="Holt R.A."/>
            <person name="Round J.M."/>
            <person name="Ohora S."/>
            <person name="Walle B.V."/>
            <person name="Veldhoen N."/>
            <person name="Helbing C.C."/>
            <person name="Birol I."/>
        </authorList>
    </citation>
    <scope>NUCLEOTIDE SEQUENCE [LARGE SCALE GENOMIC DNA]</scope>
</reference>
<evidence type="ECO:0000256" key="1">
    <source>
        <dbReference type="SAM" id="Phobius"/>
    </source>
</evidence>
<gene>
    <name evidence="2" type="ORF">AB205_0014370</name>
</gene>